<dbReference type="RefSeq" id="WP_186409770.1">
    <property type="nucleotide sequence ID" value="NZ_FLQY01000033.1"/>
</dbReference>
<feature type="chain" id="PRO_5008381430" evidence="2">
    <location>
        <begin position="19"/>
        <end position="94"/>
    </location>
</feature>
<keyword evidence="4" id="KW-1185">Reference proteome</keyword>
<evidence type="ECO:0000313" key="4">
    <source>
        <dbReference type="Proteomes" id="UP000199600"/>
    </source>
</evidence>
<dbReference type="EMBL" id="FLQY01000033">
    <property type="protein sequence ID" value="SBT04406.1"/>
    <property type="molecule type" value="Genomic_DNA"/>
</dbReference>
<feature type="signal peptide" evidence="2">
    <location>
        <begin position="1"/>
        <end position="18"/>
    </location>
</feature>
<proteinExistence type="predicted"/>
<evidence type="ECO:0000313" key="3">
    <source>
        <dbReference type="EMBL" id="SBT04406.1"/>
    </source>
</evidence>
<evidence type="ECO:0000256" key="1">
    <source>
        <dbReference type="SAM" id="MobiDB-lite"/>
    </source>
</evidence>
<evidence type="ECO:0000256" key="2">
    <source>
        <dbReference type="SAM" id="SignalP"/>
    </source>
</evidence>
<accession>A0A1A8XI83</accession>
<dbReference type="Proteomes" id="UP000199600">
    <property type="component" value="Unassembled WGS sequence"/>
</dbReference>
<reference evidence="3 4" key="1">
    <citation type="submission" date="2016-06" db="EMBL/GenBank/DDBJ databases">
        <authorList>
            <person name="Kjaerup R.B."/>
            <person name="Dalgaard T.S."/>
            <person name="Juul-Madsen H.R."/>
        </authorList>
    </citation>
    <scope>NUCLEOTIDE SEQUENCE [LARGE SCALE GENOMIC DNA]</scope>
    <source>
        <strain evidence="3">2</strain>
    </source>
</reference>
<feature type="region of interest" description="Disordered" evidence="1">
    <location>
        <begin position="71"/>
        <end position="94"/>
    </location>
</feature>
<name>A0A1A8XI83_9RHOO</name>
<feature type="compositionally biased region" description="Basic and acidic residues" evidence="1">
    <location>
        <begin position="75"/>
        <end position="94"/>
    </location>
</feature>
<dbReference type="AlphaFoldDB" id="A0A1A8XI83"/>
<protein>
    <submittedName>
        <fullName evidence="3">Uncharacterized protein</fullName>
    </submittedName>
</protein>
<keyword evidence="2" id="KW-0732">Signal</keyword>
<gene>
    <name evidence="3" type="ORF">PROAA_1280010</name>
</gene>
<sequence>MKAIPIILLALSMTTVHAATPEVQAESCDQIREQIQAHTGIPAKPNTLLLSKVGANKKCRFTSAEAYRAAWGDKPLPKDDRRDRRSKGREHDDD</sequence>
<organism evidence="3 4">
    <name type="scientific">Candidatus Propionivibrio aalborgensis</name>
    <dbReference type="NCBI Taxonomy" id="1860101"/>
    <lineage>
        <taxon>Bacteria</taxon>
        <taxon>Pseudomonadati</taxon>
        <taxon>Pseudomonadota</taxon>
        <taxon>Betaproteobacteria</taxon>
        <taxon>Rhodocyclales</taxon>
        <taxon>Rhodocyclaceae</taxon>
        <taxon>Propionivibrio</taxon>
    </lineage>
</organism>